<dbReference type="PRINTS" id="PR01011">
    <property type="entry name" value="GLUTPROXDASE"/>
</dbReference>
<evidence type="ECO:0000256" key="1">
    <source>
        <dbReference type="ARBA" id="ARBA00006926"/>
    </source>
</evidence>
<protein>
    <recommendedName>
        <fullName evidence="5">Glutathione peroxidase</fullName>
    </recommendedName>
</protein>
<dbReference type="EMBL" id="FOWE01000006">
    <property type="protein sequence ID" value="SFO33917.1"/>
    <property type="molecule type" value="Genomic_DNA"/>
</dbReference>
<evidence type="ECO:0000256" key="3">
    <source>
        <dbReference type="ARBA" id="ARBA00023002"/>
    </source>
</evidence>
<evidence type="ECO:0000313" key="6">
    <source>
        <dbReference type="EMBL" id="SFO33917.1"/>
    </source>
</evidence>
<dbReference type="OrthoDB" id="9785502at2"/>
<dbReference type="CDD" id="cd00340">
    <property type="entry name" value="GSH_Peroxidase"/>
    <property type="match status" value="1"/>
</dbReference>
<accession>A0A1I5GDE9</accession>
<organism evidence="6 7">
    <name type="scientific">Geodermatophilus obscurus</name>
    <dbReference type="NCBI Taxonomy" id="1861"/>
    <lineage>
        <taxon>Bacteria</taxon>
        <taxon>Bacillati</taxon>
        <taxon>Actinomycetota</taxon>
        <taxon>Actinomycetes</taxon>
        <taxon>Geodermatophilales</taxon>
        <taxon>Geodermatophilaceae</taxon>
        <taxon>Geodermatophilus</taxon>
    </lineage>
</organism>
<keyword evidence="7" id="KW-1185">Reference proteome</keyword>
<dbReference type="Pfam" id="PF00255">
    <property type="entry name" value="GSHPx"/>
    <property type="match status" value="1"/>
</dbReference>
<dbReference type="PANTHER" id="PTHR11592">
    <property type="entry name" value="GLUTATHIONE PEROXIDASE"/>
    <property type="match status" value="1"/>
</dbReference>
<dbReference type="Proteomes" id="UP000183642">
    <property type="component" value="Unassembled WGS sequence"/>
</dbReference>
<evidence type="ECO:0000256" key="4">
    <source>
        <dbReference type="PIRSR" id="PIRSR000303-1"/>
    </source>
</evidence>
<keyword evidence="2 5" id="KW-0575">Peroxidase</keyword>
<dbReference type="PANTHER" id="PTHR11592:SF40">
    <property type="entry name" value="THIOREDOXIN_GLUTATHIONE PEROXIDASE BTUE"/>
    <property type="match status" value="1"/>
</dbReference>
<dbReference type="PIRSF" id="PIRSF000303">
    <property type="entry name" value="Glutathion_perox"/>
    <property type="match status" value="1"/>
</dbReference>
<dbReference type="SUPFAM" id="SSF52833">
    <property type="entry name" value="Thioredoxin-like"/>
    <property type="match status" value="1"/>
</dbReference>
<dbReference type="InterPro" id="IPR000889">
    <property type="entry name" value="Glutathione_peroxidase"/>
</dbReference>
<dbReference type="PROSITE" id="PS51355">
    <property type="entry name" value="GLUTATHIONE_PEROXID_3"/>
    <property type="match status" value="1"/>
</dbReference>
<feature type="active site" evidence="4">
    <location>
        <position position="37"/>
    </location>
</feature>
<reference evidence="7" key="1">
    <citation type="submission" date="2016-10" db="EMBL/GenBank/DDBJ databases">
        <authorList>
            <person name="Varghese N."/>
            <person name="Submissions S."/>
        </authorList>
    </citation>
    <scope>NUCLEOTIDE SEQUENCE [LARGE SCALE GENOMIC DNA]</scope>
    <source>
        <strain evidence="7">DSM 43161</strain>
    </source>
</reference>
<comment type="similarity">
    <text evidence="1 5">Belongs to the glutathione peroxidase family.</text>
</comment>
<dbReference type="GO" id="GO:0004601">
    <property type="term" value="F:peroxidase activity"/>
    <property type="evidence" value="ECO:0007669"/>
    <property type="project" value="UniProtKB-KW"/>
</dbReference>
<gene>
    <name evidence="6" type="ORF">SAMN05660359_02779</name>
</gene>
<name>A0A1I5GDE9_9ACTN</name>
<evidence type="ECO:0000313" key="7">
    <source>
        <dbReference type="Proteomes" id="UP000183642"/>
    </source>
</evidence>
<keyword evidence="3 5" id="KW-0560">Oxidoreductase</keyword>
<sequence length="164" mass="17449">MTDLLDLPVATLQGEDTTLGALTGGRPALLVNVASRCGLTPQYTQLEELQREYGPRGFTVVGVPCNQFAGQEPGTAEQIAGFCSATYGVTFPLTEKLEVNGDGAHPVYRQLTATPDVTGEAGPVQWNFEKFLLDGDGSVVARFRPTTDPGAPEVRTAIEALLPR</sequence>
<evidence type="ECO:0000256" key="5">
    <source>
        <dbReference type="RuleBase" id="RU000499"/>
    </source>
</evidence>
<dbReference type="AlphaFoldDB" id="A0A1I5GDE9"/>
<dbReference type="Gene3D" id="3.40.30.10">
    <property type="entry name" value="Glutaredoxin"/>
    <property type="match status" value="1"/>
</dbReference>
<dbReference type="GO" id="GO:0034599">
    <property type="term" value="P:cellular response to oxidative stress"/>
    <property type="evidence" value="ECO:0007669"/>
    <property type="project" value="TreeGrafter"/>
</dbReference>
<dbReference type="RefSeq" id="WP_075014097.1">
    <property type="nucleotide sequence ID" value="NZ_FOWE01000006.1"/>
</dbReference>
<proteinExistence type="inferred from homology"/>
<evidence type="ECO:0000256" key="2">
    <source>
        <dbReference type="ARBA" id="ARBA00022559"/>
    </source>
</evidence>
<dbReference type="InterPro" id="IPR036249">
    <property type="entry name" value="Thioredoxin-like_sf"/>
</dbReference>